<feature type="compositionally biased region" description="Polar residues" evidence="1">
    <location>
        <begin position="1"/>
        <end position="10"/>
    </location>
</feature>
<keyword evidence="2" id="KW-1133">Transmembrane helix</keyword>
<dbReference type="EMBL" id="AP027732">
    <property type="protein sequence ID" value="BDZ47908.1"/>
    <property type="molecule type" value="Genomic_DNA"/>
</dbReference>
<protein>
    <recommendedName>
        <fullName evidence="5">DUF4333 domain-containing protein</fullName>
    </recommendedName>
</protein>
<reference evidence="4" key="1">
    <citation type="journal article" date="2019" name="Int. J. Syst. Evol. Microbiol.">
        <title>The Global Catalogue of Microorganisms (GCM) 10K type strain sequencing project: providing services to taxonomists for standard genome sequencing and annotation.</title>
        <authorList>
            <consortium name="The Broad Institute Genomics Platform"/>
            <consortium name="The Broad Institute Genome Sequencing Center for Infectious Disease"/>
            <person name="Wu L."/>
            <person name="Ma J."/>
        </authorList>
    </citation>
    <scope>NUCLEOTIDE SEQUENCE [LARGE SCALE GENOMIC DNA]</scope>
    <source>
        <strain evidence="4">NBRC 108728</strain>
    </source>
</reference>
<sequence>MHSERTTFSMSARLPRQVGASHPASVSPASRPHRPLRATLLSAVIPSAAAIAVVVGFYSWSVHAATIDDDTFELITPEMPTAAAQALLPPRQAPVRLAPSAPHDPAWSCSYYSDGNFPLGLAVFQVCFHDGVVVSTADLRQESWL</sequence>
<proteinExistence type="predicted"/>
<keyword evidence="2" id="KW-0472">Membrane</keyword>
<keyword evidence="2" id="KW-0812">Transmembrane</keyword>
<organism evidence="3 4">
    <name type="scientific">Frondihabitans sucicola</name>
    <dbReference type="NCBI Taxonomy" id="1268041"/>
    <lineage>
        <taxon>Bacteria</taxon>
        <taxon>Bacillati</taxon>
        <taxon>Actinomycetota</taxon>
        <taxon>Actinomycetes</taxon>
        <taxon>Micrococcales</taxon>
        <taxon>Microbacteriaceae</taxon>
        <taxon>Frondihabitans</taxon>
    </lineage>
</organism>
<feature type="region of interest" description="Disordered" evidence="1">
    <location>
        <begin position="1"/>
        <end position="31"/>
    </location>
</feature>
<keyword evidence="4" id="KW-1185">Reference proteome</keyword>
<evidence type="ECO:0000256" key="2">
    <source>
        <dbReference type="SAM" id="Phobius"/>
    </source>
</evidence>
<name>A0ABM8GHP6_9MICO</name>
<evidence type="ECO:0000256" key="1">
    <source>
        <dbReference type="SAM" id="MobiDB-lite"/>
    </source>
</evidence>
<gene>
    <name evidence="3" type="ORF">GCM10025867_01490</name>
</gene>
<evidence type="ECO:0008006" key="5">
    <source>
        <dbReference type="Google" id="ProtNLM"/>
    </source>
</evidence>
<dbReference type="Proteomes" id="UP001321486">
    <property type="component" value="Chromosome"/>
</dbReference>
<accession>A0ABM8GHP6</accession>
<evidence type="ECO:0000313" key="3">
    <source>
        <dbReference type="EMBL" id="BDZ47908.1"/>
    </source>
</evidence>
<evidence type="ECO:0000313" key="4">
    <source>
        <dbReference type="Proteomes" id="UP001321486"/>
    </source>
</evidence>
<feature type="transmembrane region" description="Helical" evidence="2">
    <location>
        <begin position="40"/>
        <end position="60"/>
    </location>
</feature>